<dbReference type="Proteomes" id="UP000053989">
    <property type="component" value="Unassembled WGS sequence"/>
</dbReference>
<dbReference type="OrthoDB" id="2985972at2759"/>
<dbReference type="InParanoid" id="A0A0C2Z0N8"/>
<keyword evidence="2" id="KW-1185">Reference proteome</keyword>
<evidence type="ECO:0000313" key="2">
    <source>
        <dbReference type="Proteomes" id="UP000053989"/>
    </source>
</evidence>
<reference evidence="1 2" key="1">
    <citation type="submission" date="2014-04" db="EMBL/GenBank/DDBJ databases">
        <authorList>
            <consortium name="DOE Joint Genome Institute"/>
            <person name="Kuo A."/>
            <person name="Kohler A."/>
            <person name="Nagy L.G."/>
            <person name="Floudas D."/>
            <person name="Copeland A."/>
            <person name="Barry K.W."/>
            <person name="Cichocki N."/>
            <person name="Veneault-Fourrey C."/>
            <person name="LaButti K."/>
            <person name="Lindquist E.A."/>
            <person name="Lipzen A."/>
            <person name="Lundell T."/>
            <person name="Morin E."/>
            <person name="Murat C."/>
            <person name="Sun H."/>
            <person name="Tunlid A."/>
            <person name="Henrissat B."/>
            <person name="Grigoriev I.V."/>
            <person name="Hibbett D.S."/>
            <person name="Martin F."/>
            <person name="Nordberg H.P."/>
            <person name="Cantor M.N."/>
            <person name="Hua S.X."/>
        </authorList>
    </citation>
    <scope>NUCLEOTIDE SEQUENCE [LARGE SCALE GENOMIC DNA]</scope>
    <source>
        <strain evidence="1 2">Foug A</strain>
    </source>
</reference>
<accession>A0A0C2Z0N8</accession>
<dbReference type="HOGENOM" id="CLU_047592_4_0_1"/>
<reference evidence="2" key="2">
    <citation type="submission" date="2015-01" db="EMBL/GenBank/DDBJ databases">
        <title>Evolutionary Origins and Diversification of the Mycorrhizal Mutualists.</title>
        <authorList>
            <consortium name="DOE Joint Genome Institute"/>
            <consortium name="Mycorrhizal Genomics Consortium"/>
            <person name="Kohler A."/>
            <person name="Kuo A."/>
            <person name="Nagy L.G."/>
            <person name="Floudas D."/>
            <person name="Copeland A."/>
            <person name="Barry K.W."/>
            <person name="Cichocki N."/>
            <person name="Veneault-Fourrey C."/>
            <person name="LaButti K."/>
            <person name="Lindquist E.A."/>
            <person name="Lipzen A."/>
            <person name="Lundell T."/>
            <person name="Morin E."/>
            <person name="Murat C."/>
            <person name="Riley R."/>
            <person name="Ohm R."/>
            <person name="Sun H."/>
            <person name="Tunlid A."/>
            <person name="Henrissat B."/>
            <person name="Grigoriev I.V."/>
            <person name="Hibbett D.S."/>
            <person name="Martin F."/>
        </authorList>
    </citation>
    <scope>NUCLEOTIDE SEQUENCE [LARGE SCALE GENOMIC DNA]</scope>
    <source>
        <strain evidence="2">Foug A</strain>
    </source>
</reference>
<proteinExistence type="predicted"/>
<evidence type="ECO:0000313" key="1">
    <source>
        <dbReference type="EMBL" id="KIM55393.1"/>
    </source>
</evidence>
<protein>
    <submittedName>
        <fullName evidence="1">Uncharacterized protein</fullName>
    </submittedName>
</protein>
<organism evidence="1 2">
    <name type="scientific">Scleroderma citrinum Foug A</name>
    <dbReference type="NCBI Taxonomy" id="1036808"/>
    <lineage>
        <taxon>Eukaryota</taxon>
        <taxon>Fungi</taxon>
        <taxon>Dikarya</taxon>
        <taxon>Basidiomycota</taxon>
        <taxon>Agaricomycotina</taxon>
        <taxon>Agaricomycetes</taxon>
        <taxon>Agaricomycetidae</taxon>
        <taxon>Boletales</taxon>
        <taxon>Sclerodermatineae</taxon>
        <taxon>Sclerodermataceae</taxon>
        <taxon>Scleroderma</taxon>
    </lineage>
</organism>
<gene>
    <name evidence="1" type="ORF">SCLCIDRAFT_134790</name>
</gene>
<dbReference type="AlphaFoldDB" id="A0A0C2Z0N8"/>
<dbReference type="EMBL" id="KN822136">
    <property type="protein sequence ID" value="KIM55393.1"/>
    <property type="molecule type" value="Genomic_DNA"/>
</dbReference>
<sequence length="259" mass="29865">MLVSGPDSAVSNEGFSDDNPIHIRDLKSQVFDMFVEHNFGRPRSEGKYNNQELKDFLWLCDRYQCKETRTFVIKRILASAYRFHAAEIVRLGIDYHSRELFKHAFQRLVEIPLIRITKGHCQLMGNDTFVGLTYAKAVLEGHCRTVAAEPPSILHEDDCQDPDGCEEDWYVVWWNGMGRFLLDGWNPQPYDDAIKRFKDMCFGRVSSGCKLRMFRIIDRRTAFGYADKFVTDVCESLAKRLVFRPPISPSSSEPPSPVI</sequence>
<name>A0A0C2Z0N8_9AGAM</name>